<dbReference type="Pfam" id="PF00144">
    <property type="entry name" value="Beta-lactamase"/>
    <property type="match status" value="1"/>
</dbReference>
<gene>
    <name evidence="2" type="ORF">GCM10011487_54940</name>
</gene>
<protein>
    <recommendedName>
        <fullName evidence="1">Beta-lactamase-related domain-containing protein</fullName>
    </recommendedName>
</protein>
<dbReference type="Gene3D" id="3.40.710.10">
    <property type="entry name" value="DD-peptidase/beta-lactamase superfamily"/>
    <property type="match status" value="1"/>
</dbReference>
<dbReference type="Proteomes" id="UP000445000">
    <property type="component" value="Unassembled WGS sequence"/>
</dbReference>
<proteinExistence type="predicted"/>
<dbReference type="EMBL" id="BLJN01000006">
    <property type="protein sequence ID" value="GFE83494.1"/>
    <property type="molecule type" value="Genomic_DNA"/>
</dbReference>
<evidence type="ECO:0000259" key="1">
    <source>
        <dbReference type="Pfam" id="PF00144"/>
    </source>
</evidence>
<evidence type="ECO:0000313" key="2">
    <source>
        <dbReference type="EMBL" id="GFE83494.1"/>
    </source>
</evidence>
<dbReference type="SUPFAM" id="SSF48452">
    <property type="entry name" value="TPR-like"/>
    <property type="match status" value="1"/>
</dbReference>
<dbReference type="AlphaFoldDB" id="A0A829YJE9"/>
<feature type="domain" description="Beta-lactamase-related" evidence="1">
    <location>
        <begin position="6"/>
        <end position="306"/>
    </location>
</feature>
<name>A0A829YJE9_9GAMM</name>
<keyword evidence="3" id="KW-1185">Reference proteome</keyword>
<organism evidence="2 3">
    <name type="scientific">Steroidobacter agaridevorans</name>
    <dbReference type="NCBI Taxonomy" id="2695856"/>
    <lineage>
        <taxon>Bacteria</taxon>
        <taxon>Pseudomonadati</taxon>
        <taxon>Pseudomonadota</taxon>
        <taxon>Gammaproteobacteria</taxon>
        <taxon>Steroidobacterales</taxon>
        <taxon>Steroidobacteraceae</taxon>
        <taxon>Steroidobacter</taxon>
    </lineage>
</organism>
<dbReference type="PANTHER" id="PTHR46825:SF9">
    <property type="entry name" value="BETA-LACTAMASE-RELATED DOMAIN-CONTAINING PROTEIN"/>
    <property type="match status" value="1"/>
</dbReference>
<dbReference type="InterPro" id="IPR011990">
    <property type="entry name" value="TPR-like_helical_dom_sf"/>
</dbReference>
<comment type="caution">
    <text evidence="2">The sequence shown here is derived from an EMBL/GenBank/DDBJ whole genome shotgun (WGS) entry which is preliminary data.</text>
</comment>
<reference evidence="3" key="1">
    <citation type="submission" date="2020-01" db="EMBL/GenBank/DDBJ databases">
        <title>'Steroidobacter agaridevorans' sp. nov., agar-degrading bacteria isolated from rhizosphere soils.</title>
        <authorList>
            <person name="Ikenaga M."/>
            <person name="Kataoka M."/>
            <person name="Murouchi A."/>
            <person name="Katsuragi S."/>
            <person name="Sakai M."/>
        </authorList>
    </citation>
    <scope>NUCLEOTIDE SEQUENCE [LARGE SCALE GENOMIC DNA]</scope>
    <source>
        <strain evidence="3">YU21-B</strain>
    </source>
</reference>
<dbReference type="SUPFAM" id="SSF56601">
    <property type="entry name" value="beta-lactamase/transpeptidase-like"/>
    <property type="match status" value="1"/>
</dbReference>
<sequence length="449" mass="48778">MPDGAIWERSFGLRDLASSLPMTSDTLIQVGSVTKIFTASLIADLVAERSIKWSDSLVARLPGVSIRPDLADITLDELATHTARLPPNPPNRVDVDGVMQPYSVAALYASLSNPDVRRVEPGRTYSNWGYALLGHVVEKAAGQRFEDVLRERIFEPLGMSHSKIDLSPADERRLAVHYWPEDEPRIPRPRWVFGEVAGFGGITSTAGDLAKFLRYQIEPESRGEVLDAAGMQSLRAVRTLGSSWQAGGGRGWLVIRDPDGTITLEHSGEVDGHSSYIGFSPDTDVGVAVAANLGGSSAREIALPLLARIVAQARQLQPMNREVAMSLARKRQWADAEVALVKVVTAMPGDDEAWHQLGVARYELHDVPGAEAALLQAAKNGASPASSTFMLAVIAAAQGRIDTAFERLDRALRSSGAKLDLDRAELRILQSDRRWMRIVAKAQRARSGG</sequence>
<accession>A0A829YJE9</accession>
<dbReference type="PANTHER" id="PTHR46825">
    <property type="entry name" value="D-ALANYL-D-ALANINE-CARBOXYPEPTIDASE/ENDOPEPTIDASE AMPH"/>
    <property type="match status" value="1"/>
</dbReference>
<dbReference type="InterPro" id="IPR012338">
    <property type="entry name" value="Beta-lactam/transpept-like"/>
</dbReference>
<dbReference type="InterPro" id="IPR001466">
    <property type="entry name" value="Beta-lactam-related"/>
</dbReference>
<evidence type="ECO:0000313" key="3">
    <source>
        <dbReference type="Proteomes" id="UP000445000"/>
    </source>
</evidence>
<dbReference type="InterPro" id="IPR050491">
    <property type="entry name" value="AmpC-like"/>
</dbReference>
<dbReference type="Gene3D" id="1.25.40.10">
    <property type="entry name" value="Tetratricopeptide repeat domain"/>
    <property type="match status" value="1"/>
</dbReference>